<dbReference type="EMBL" id="CP163302">
    <property type="protein sequence ID" value="XDP46702.1"/>
    <property type="molecule type" value="Genomic_DNA"/>
</dbReference>
<dbReference type="GO" id="GO:0003700">
    <property type="term" value="F:DNA-binding transcription factor activity"/>
    <property type="evidence" value="ECO:0007669"/>
    <property type="project" value="TreeGrafter"/>
</dbReference>
<evidence type="ECO:0000256" key="3">
    <source>
        <dbReference type="ARBA" id="ARBA00023163"/>
    </source>
</evidence>
<dbReference type="InterPro" id="IPR036271">
    <property type="entry name" value="Tet_transcr_reg_TetR-rel_C_sf"/>
</dbReference>
<gene>
    <name evidence="6" type="ORF">AB5L97_06760</name>
</gene>
<dbReference type="InterPro" id="IPR025996">
    <property type="entry name" value="MT1864/Rv1816-like_C"/>
</dbReference>
<proteinExistence type="predicted"/>
<evidence type="ECO:0000313" key="6">
    <source>
        <dbReference type="EMBL" id="XDP46702.1"/>
    </source>
</evidence>
<dbReference type="InterPro" id="IPR001647">
    <property type="entry name" value="HTH_TetR"/>
</dbReference>
<keyword evidence="3" id="KW-0804">Transcription</keyword>
<dbReference type="PANTHER" id="PTHR30055:SF209">
    <property type="entry name" value="POSSIBLE TRANSCRIPTIONAL REGULATORY PROTEIN (PROBABLY TETR-FAMILY)"/>
    <property type="match status" value="1"/>
</dbReference>
<dbReference type="InterPro" id="IPR050109">
    <property type="entry name" value="HTH-type_TetR-like_transc_reg"/>
</dbReference>
<sequence>MQPDAGSVGGLDSRLIGLALTALEHTPPDRLSIREIARAAGVSHQAPYVHLGGKRGFLAAVAGVGLEAAAQRARVAVDAAGPGAVERLHALVDAYHRFATDEPNLHDLAFGPLVAKSDHPDLQRAAIHYWRVMQEAVSACQPPGIEPGELLRRCAAAWGLIHGLSRLSAVGQIPAIVPGDLHRLMHDGIDTMRRGWTP</sequence>
<dbReference type="AlphaFoldDB" id="A0AB39L683"/>
<reference evidence="6" key="1">
    <citation type="submission" date="2024-07" db="EMBL/GenBank/DDBJ databases">
        <authorList>
            <person name="fu j."/>
        </authorList>
    </citation>
    <scope>NUCLEOTIDE SEQUENCE</scope>
    <source>
        <strain evidence="6">P10A9</strain>
    </source>
</reference>
<protein>
    <submittedName>
        <fullName evidence="6">TetR/AcrR family transcriptional regulator</fullName>
    </submittedName>
</protein>
<name>A0AB39L683_9MICC</name>
<keyword evidence="2 4" id="KW-0238">DNA-binding</keyword>
<dbReference type="Pfam" id="PF13305">
    <property type="entry name" value="TetR_C_33"/>
    <property type="match status" value="1"/>
</dbReference>
<dbReference type="SUPFAM" id="SSF46689">
    <property type="entry name" value="Homeodomain-like"/>
    <property type="match status" value="1"/>
</dbReference>
<organism evidence="6">
    <name type="scientific">Sinomonas puerhi</name>
    <dbReference type="NCBI Taxonomy" id="3238584"/>
    <lineage>
        <taxon>Bacteria</taxon>
        <taxon>Bacillati</taxon>
        <taxon>Actinomycetota</taxon>
        <taxon>Actinomycetes</taxon>
        <taxon>Micrococcales</taxon>
        <taxon>Micrococcaceae</taxon>
        <taxon>Sinomonas</taxon>
    </lineage>
</organism>
<evidence type="ECO:0000256" key="1">
    <source>
        <dbReference type="ARBA" id="ARBA00023015"/>
    </source>
</evidence>
<accession>A0AB39L683</accession>
<dbReference type="GO" id="GO:0000976">
    <property type="term" value="F:transcription cis-regulatory region binding"/>
    <property type="evidence" value="ECO:0007669"/>
    <property type="project" value="TreeGrafter"/>
</dbReference>
<dbReference type="InterPro" id="IPR009057">
    <property type="entry name" value="Homeodomain-like_sf"/>
</dbReference>
<feature type="domain" description="HTH tetR-type" evidence="5">
    <location>
        <begin position="9"/>
        <end position="69"/>
    </location>
</feature>
<evidence type="ECO:0000259" key="5">
    <source>
        <dbReference type="PROSITE" id="PS50977"/>
    </source>
</evidence>
<dbReference type="PANTHER" id="PTHR30055">
    <property type="entry name" value="HTH-TYPE TRANSCRIPTIONAL REGULATOR RUTR"/>
    <property type="match status" value="1"/>
</dbReference>
<dbReference type="SUPFAM" id="SSF48498">
    <property type="entry name" value="Tetracyclin repressor-like, C-terminal domain"/>
    <property type="match status" value="1"/>
</dbReference>
<dbReference type="PROSITE" id="PS50977">
    <property type="entry name" value="HTH_TETR_2"/>
    <property type="match status" value="1"/>
</dbReference>
<dbReference type="RefSeq" id="WP_369046970.1">
    <property type="nucleotide sequence ID" value="NZ_CP163302.1"/>
</dbReference>
<keyword evidence="1" id="KW-0805">Transcription regulation</keyword>
<dbReference type="Gene3D" id="1.10.357.10">
    <property type="entry name" value="Tetracycline Repressor, domain 2"/>
    <property type="match status" value="1"/>
</dbReference>
<feature type="DNA-binding region" description="H-T-H motif" evidence="4">
    <location>
        <begin position="32"/>
        <end position="51"/>
    </location>
</feature>
<evidence type="ECO:0000256" key="4">
    <source>
        <dbReference type="PROSITE-ProRule" id="PRU00335"/>
    </source>
</evidence>
<evidence type="ECO:0000256" key="2">
    <source>
        <dbReference type="ARBA" id="ARBA00023125"/>
    </source>
</evidence>
<dbReference type="Pfam" id="PF00440">
    <property type="entry name" value="TetR_N"/>
    <property type="match status" value="1"/>
</dbReference>
<dbReference type="KEGG" id="spue:AB5L97_06760"/>